<dbReference type="EMBL" id="RBWX01000007">
    <property type="protein sequence ID" value="RKS91633.1"/>
    <property type="molecule type" value="Genomic_DNA"/>
</dbReference>
<reference evidence="2 4" key="1">
    <citation type="submission" date="2018-06" db="EMBL/GenBank/DDBJ databases">
        <title>Complete Genome Sequence of the Microcystin-Degrading Bacterium Sphingosinicella microcystinivorans Strain B-9.</title>
        <authorList>
            <person name="Jin H."/>
            <person name="Nishizawa T."/>
            <person name="Guo Y."/>
            <person name="Nishizawa A."/>
            <person name="Park H."/>
            <person name="Kato H."/>
            <person name="Tsuji K."/>
            <person name="Harada K."/>
        </authorList>
    </citation>
    <scope>NUCLEOTIDE SEQUENCE [LARGE SCALE GENOMIC DNA]</scope>
    <source>
        <strain evidence="2 4">B9</strain>
    </source>
</reference>
<evidence type="ECO:0000313" key="2">
    <source>
        <dbReference type="EMBL" id="BBE34613.1"/>
    </source>
</evidence>
<dbReference type="RefSeq" id="WP_160119190.1">
    <property type="nucleotide sequence ID" value="NZ_AP018711.1"/>
</dbReference>
<dbReference type="Proteomes" id="UP000275727">
    <property type="component" value="Chromosome"/>
</dbReference>
<dbReference type="SUPFAM" id="SSF50993">
    <property type="entry name" value="Peptidase/esterase 'gauge' domain"/>
    <property type="match status" value="1"/>
</dbReference>
<reference evidence="3 5" key="2">
    <citation type="submission" date="2018-10" db="EMBL/GenBank/DDBJ databases">
        <title>Genomic Encyclopedia of Type Strains, Phase IV (KMG-IV): sequencing the most valuable type-strain genomes for metagenomic binning, comparative biology and taxonomic classification.</title>
        <authorList>
            <person name="Goeker M."/>
        </authorList>
    </citation>
    <scope>NUCLEOTIDE SEQUENCE [LARGE SCALE GENOMIC DNA]</scope>
    <source>
        <strain evidence="3 5">DSM 19791</strain>
    </source>
</reference>
<feature type="chain" id="PRO_5041909260" evidence="1">
    <location>
        <begin position="38"/>
        <end position="379"/>
    </location>
</feature>
<sequence>MVAPPAKSWLPAAMSLGSRIKICLAFLIVAAALPASAATVARFQDDNLALYSETGDARVLRSSPLTPLLRGKPNWSVTADIAALGKAEKKSWHLVDADCLPPTFARCLLFLAETGRPGVALREYDAEAGGFVPDGFALPAGPTQAIWYDDSRILIAANTGPGSLTSAGVPRLLKLWTRGQPVYAATTILAAPLDARGIRPFFSLSGGGLFHAAEVTTASGAHELYHFGWAQNFRRSQLPTDARLLDFFQGRAIAVLGDSGWMTSEGRHPPGSLVAYPMAPLLGPASQTLPELAYTPPAGFRIIAAKAGRDTLYVQLRGASGDRLVSLRKGAPSWPAANIALPAGPLELVAASDLADVALVVSGSEFHIVGRGRTRTITP</sequence>
<protein>
    <submittedName>
        <fullName evidence="2">Uncharacterized protein</fullName>
    </submittedName>
</protein>
<name>A0AAD1D663_SPHMI</name>
<dbReference type="Proteomes" id="UP000276029">
    <property type="component" value="Unassembled WGS sequence"/>
</dbReference>
<keyword evidence="5" id="KW-1185">Reference proteome</keyword>
<evidence type="ECO:0000313" key="3">
    <source>
        <dbReference type="EMBL" id="RKS91633.1"/>
    </source>
</evidence>
<accession>A0AAD1D663</accession>
<dbReference type="KEGG" id="smic:SmB9_22710"/>
<gene>
    <name evidence="3" type="ORF">DFR51_1199</name>
    <name evidence="2" type="ORF">SmB9_22710</name>
</gene>
<evidence type="ECO:0000256" key="1">
    <source>
        <dbReference type="SAM" id="SignalP"/>
    </source>
</evidence>
<dbReference type="EMBL" id="AP018711">
    <property type="protein sequence ID" value="BBE34613.1"/>
    <property type="molecule type" value="Genomic_DNA"/>
</dbReference>
<dbReference type="AlphaFoldDB" id="A0AAD1D663"/>
<proteinExistence type="predicted"/>
<organism evidence="2 4">
    <name type="scientific">Sphingosinicella microcystinivorans</name>
    <dbReference type="NCBI Taxonomy" id="335406"/>
    <lineage>
        <taxon>Bacteria</taxon>
        <taxon>Pseudomonadati</taxon>
        <taxon>Pseudomonadota</taxon>
        <taxon>Alphaproteobacteria</taxon>
        <taxon>Sphingomonadales</taxon>
        <taxon>Sphingosinicellaceae</taxon>
        <taxon>Sphingosinicella</taxon>
    </lineage>
</organism>
<evidence type="ECO:0000313" key="4">
    <source>
        <dbReference type="Proteomes" id="UP000275727"/>
    </source>
</evidence>
<feature type="signal peptide" evidence="1">
    <location>
        <begin position="1"/>
        <end position="37"/>
    </location>
</feature>
<keyword evidence="1" id="KW-0732">Signal</keyword>
<evidence type="ECO:0000313" key="5">
    <source>
        <dbReference type="Proteomes" id="UP000276029"/>
    </source>
</evidence>